<dbReference type="Proteomes" id="UP001375240">
    <property type="component" value="Unassembled WGS sequence"/>
</dbReference>
<sequence>MRHPVFILLPLLPAPAAGFLLAFVRLPPARDSGINYVTPRTITDVESLNECHPVPFGYFDIAQFVPDNPTPQFLREFTSFKPKEHRWWLTVPGETVYRVEFYTGDNCENAVFEQDQKELRQSKIKTQRLRDSIMNQPMVRGQPSADLIRQVNNMQANTARRNPSAMELENDWDFILSGSDTNNGQDDDIYQDFDTDWPESEDEATTEAELAEDARLEATQPDVGTLGTTTREQMDIEPPVPNENKQQEISRQERNFMRFYGDVESDGGIALDNKYTTLQWKEKWRSYKLSYMPSSSVTAMRDRDL</sequence>
<dbReference type="AlphaFoldDB" id="A0AAV9UQD1"/>
<evidence type="ECO:0000313" key="3">
    <source>
        <dbReference type="Proteomes" id="UP001375240"/>
    </source>
</evidence>
<dbReference type="EMBL" id="JAVHNQ010000006">
    <property type="protein sequence ID" value="KAK6344395.1"/>
    <property type="molecule type" value="Genomic_DNA"/>
</dbReference>
<protein>
    <submittedName>
        <fullName evidence="2">Uncharacterized protein</fullName>
    </submittedName>
</protein>
<name>A0AAV9UQD1_9PEZI</name>
<gene>
    <name evidence="2" type="ORF">TWF696_008031</name>
</gene>
<accession>A0AAV9UQD1</accession>
<proteinExistence type="predicted"/>
<reference evidence="2 3" key="1">
    <citation type="submission" date="2019-10" db="EMBL/GenBank/DDBJ databases">
        <authorList>
            <person name="Palmer J.M."/>
        </authorList>
    </citation>
    <scope>NUCLEOTIDE SEQUENCE [LARGE SCALE GENOMIC DNA]</scope>
    <source>
        <strain evidence="2 3">TWF696</strain>
    </source>
</reference>
<comment type="caution">
    <text evidence="2">The sequence shown here is derived from an EMBL/GenBank/DDBJ whole genome shotgun (WGS) entry which is preliminary data.</text>
</comment>
<organism evidence="2 3">
    <name type="scientific">Orbilia brochopaga</name>
    <dbReference type="NCBI Taxonomy" id="3140254"/>
    <lineage>
        <taxon>Eukaryota</taxon>
        <taxon>Fungi</taxon>
        <taxon>Dikarya</taxon>
        <taxon>Ascomycota</taxon>
        <taxon>Pezizomycotina</taxon>
        <taxon>Orbiliomycetes</taxon>
        <taxon>Orbiliales</taxon>
        <taxon>Orbiliaceae</taxon>
        <taxon>Orbilia</taxon>
    </lineage>
</organism>
<evidence type="ECO:0000256" key="1">
    <source>
        <dbReference type="SAM" id="SignalP"/>
    </source>
</evidence>
<feature type="signal peptide" evidence="1">
    <location>
        <begin position="1"/>
        <end position="18"/>
    </location>
</feature>
<evidence type="ECO:0000313" key="2">
    <source>
        <dbReference type="EMBL" id="KAK6344395.1"/>
    </source>
</evidence>
<feature type="chain" id="PRO_5043541538" evidence="1">
    <location>
        <begin position="19"/>
        <end position="305"/>
    </location>
</feature>
<keyword evidence="3" id="KW-1185">Reference proteome</keyword>
<keyword evidence="1" id="KW-0732">Signal</keyword>